<gene>
    <name evidence="2" type="ORF">EmuJ_000317300</name>
</gene>
<dbReference type="PANTHER" id="PTHR45889">
    <property type="entry name" value="IG-LIKE DOMAIN-CONTAINING PROTEIN"/>
    <property type="match status" value="1"/>
</dbReference>
<dbReference type="InterPro" id="IPR013783">
    <property type="entry name" value="Ig-like_fold"/>
</dbReference>
<reference evidence="2" key="1">
    <citation type="journal article" date="2013" name="Nature">
        <title>The genomes of four tapeworm species reveal adaptations to parasitism.</title>
        <authorList>
            <person name="Tsai I.J."/>
            <person name="Zarowiecki M."/>
            <person name="Holroyd N."/>
            <person name="Garciarrubio A."/>
            <person name="Sanchez-Flores A."/>
            <person name="Brooks K.L."/>
            <person name="Tracey A."/>
            <person name="Bobes R.J."/>
            <person name="Fragoso G."/>
            <person name="Sciutto E."/>
            <person name="Aslett M."/>
            <person name="Beasley H."/>
            <person name="Bennett H.M."/>
            <person name="Cai J."/>
            <person name="Camicia F."/>
            <person name="Clark R."/>
            <person name="Cucher M."/>
            <person name="De Silva N."/>
            <person name="Day T.A."/>
            <person name="Deplazes P."/>
            <person name="Estrada K."/>
            <person name="Fernandez C."/>
            <person name="Holland P.W."/>
            <person name="Hou J."/>
            <person name="Hu S."/>
            <person name="Huckvale T."/>
            <person name="Hung S.S."/>
            <person name="Kamenetzky L."/>
            <person name="Keane J.A."/>
            <person name="Kiss F."/>
            <person name="Koziol U."/>
            <person name="Lambert O."/>
            <person name="Liu K."/>
            <person name="Luo X."/>
            <person name="Luo Y."/>
            <person name="Macchiaroli N."/>
            <person name="Nichol S."/>
            <person name="Paps J."/>
            <person name="Parkinson J."/>
            <person name="Pouchkina-Stantcheva N."/>
            <person name="Riddiford N."/>
            <person name="Rosenzvit M."/>
            <person name="Salinas G."/>
            <person name="Wasmuth J.D."/>
            <person name="Zamanian M."/>
            <person name="Zheng Y."/>
            <person name="Cai X."/>
            <person name="Soberon X."/>
            <person name="Olson P.D."/>
            <person name="Laclette J.P."/>
            <person name="Brehm K."/>
            <person name="Berriman M."/>
            <person name="Garciarrubio A."/>
            <person name="Bobes R.J."/>
            <person name="Fragoso G."/>
            <person name="Sanchez-Flores A."/>
            <person name="Estrada K."/>
            <person name="Cevallos M.A."/>
            <person name="Morett E."/>
            <person name="Gonzalez V."/>
            <person name="Portillo T."/>
            <person name="Ochoa-Leyva A."/>
            <person name="Jose M.V."/>
            <person name="Sciutto E."/>
            <person name="Landa A."/>
            <person name="Jimenez L."/>
            <person name="Valdes V."/>
            <person name="Carrero J.C."/>
            <person name="Larralde C."/>
            <person name="Morales-Montor J."/>
            <person name="Limon-Lason J."/>
            <person name="Soberon X."/>
            <person name="Laclette J.P."/>
        </authorList>
    </citation>
    <scope>NUCLEOTIDE SEQUENCE [LARGE SCALE GENOMIC DNA]</scope>
</reference>
<protein>
    <submittedName>
        <fullName evidence="2">Vesicular amine transporter</fullName>
    </submittedName>
</protein>
<dbReference type="PROSITE" id="PS50835">
    <property type="entry name" value="IG_LIKE"/>
    <property type="match status" value="1"/>
</dbReference>
<dbReference type="Proteomes" id="UP000017246">
    <property type="component" value="Unassembled WGS sequence"/>
</dbReference>
<organism evidence="2 3">
    <name type="scientific">Echinococcus multilocularis</name>
    <name type="common">Fox tapeworm</name>
    <dbReference type="NCBI Taxonomy" id="6211"/>
    <lineage>
        <taxon>Eukaryota</taxon>
        <taxon>Metazoa</taxon>
        <taxon>Spiralia</taxon>
        <taxon>Lophotrochozoa</taxon>
        <taxon>Platyhelminthes</taxon>
        <taxon>Cestoda</taxon>
        <taxon>Eucestoda</taxon>
        <taxon>Cyclophyllidea</taxon>
        <taxon>Taeniidae</taxon>
        <taxon>Echinococcus</taxon>
    </lineage>
</organism>
<proteinExistence type="predicted"/>
<dbReference type="eggNOG" id="KOG3510">
    <property type="taxonomic scope" value="Eukaryota"/>
</dbReference>
<dbReference type="Gene3D" id="2.60.40.10">
    <property type="entry name" value="Immunoglobulins"/>
    <property type="match status" value="2"/>
</dbReference>
<evidence type="ECO:0000313" key="3">
    <source>
        <dbReference type="Proteomes" id="UP000017246"/>
    </source>
</evidence>
<evidence type="ECO:0000259" key="1">
    <source>
        <dbReference type="PROSITE" id="PS50835"/>
    </source>
</evidence>
<keyword evidence="3" id="KW-1185">Reference proteome</keyword>
<dbReference type="InterPro" id="IPR007110">
    <property type="entry name" value="Ig-like_dom"/>
</dbReference>
<dbReference type="PANTHER" id="PTHR45889:SF8">
    <property type="entry name" value="IG-LIKE DOMAIN-CONTAINING PROTEIN"/>
    <property type="match status" value="1"/>
</dbReference>
<dbReference type="InterPro" id="IPR036179">
    <property type="entry name" value="Ig-like_dom_sf"/>
</dbReference>
<evidence type="ECO:0000313" key="2">
    <source>
        <dbReference type="EMBL" id="CDS36172.1"/>
    </source>
</evidence>
<dbReference type="OMA" id="WINEATG"/>
<name>A0A068Y171_ECHMU</name>
<dbReference type="OrthoDB" id="6159398at2759"/>
<dbReference type="STRING" id="6211.A0A068Y171"/>
<feature type="domain" description="Ig-like" evidence="1">
    <location>
        <begin position="77"/>
        <end position="172"/>
    </location>
</feature>
<sequence length="443" mass="49106">MKFKQTDANSQDFFAAHPGYSMKDITEPVESLCIEKQDPGASLDDNDMEFRCELIDQMGLGSTIDVEKIIIRVFEPPVVSPLPPVLESVVNGPVSVKCSATGRPDLKTRWINEATGDVYAEEKAALPSEGELELGLTLEKVTTEQDGQRLICEASTSYPPDQVAERQYTEISVNYPPQIKFNDGPIHTALGAAENIMVTVHGKPKADLVCDHMDLSGAREVEALPDEKPGVNRYLLRLQGVTEEDLGEHFCSATNKFGTAKESFFLTLAPSKPEVISPMVSSHADYYLLGWRAKSKSPLRNVTFRIQTFDNEMDVKAKAKKEETRTVSLNDPMVAKVNTSSEELQEFWHHLANLTFDAKHAVHIRACNKHACNEFDLQIPDVTFRTMKEYSSNKIDPNILAQPPSAALRAAAFREFNVVTDHALSTSFASLLILLALSYATNL</sequence>
<dbReference type="AlphaFoldDB" id="A0A068Y171"/>
<dbReference type="SUPFAM" id="SSF48726">
    <property type="entry name" value="Immunoglobulin"/>
    <property type="match status" value="1"/>
</dbReference>
<reference evidence="2" key="2">
    <citation type="submission" date="2015-11" db="EMBL/GenBank/DDBJ databases">
        <authorList>
            <person name="Zhang Y."/>
            <person name="Guo Z."/>
        </authorList>
    </citation>
    <scope>NUCLEOTIDE SEQUENCE</scope>
</reference>
<accession>A0A068Y171</accession>
<dbReference type="EMBL" id="LN902850">
    <property type="protein sequence ID" value="CDS36172.1"/>
    <property type="molecule type" value="Genomic_DNA"/>
</dbReference>